<dbReference type="SUPFAM" id="SSF82895">
    <property type="entry name" value="TSP-1 type 1 repeat"/>
    <property type="match status" value="4"/>
</dbReference>
<gene>
    <name evidence="7" type="ORF">NEMVEDRAFT_v1g919</name>
</gene>
<name>A7T3K8_NEMVE</name>
<dbReference type="InterPro" id="IPR036383">
    <property type="entry name" value="TSP1_rpt_sf"/>
</dbReference>
<dbReference type="InterPro" id="IPR052065">
    <property type="entry name" value="Compl_asym_regulator"/>
</dbReference>
<evidence type="ECO:0000313" key="7">
    <source>
        <dbReference type="EMBL" id="EDO29458.1"/>
    </source>
</evidence>
<evidence type="ECO:0000256" key="5">
    <source>
        <dbReference type="ARBA" id="ARBA00023136"/>
    </source>
</evidence>
<keyword evidence="3" id="KW-0677">Repeat</keyword>
<proteinExistence type="predicted"/>
<dbReference type="eggNOG" id="KOG4475">
    <property type="taxonomic scope" value="Eukaryota"/>
</dbReference>
<keyword evidence="2" id="KW-0812">Transmembrane</keyword>
<evidence type="ECO:0000256" key="6">
    <source>
        <dbReference type="ARBA" id="ARBA00023157"/>
    </source>
</evidence>
<keyword evidence="8" id="KW-1185">Reference proteome</keyword>
<dbReference type="PANTHER" id="PTHR22906:SF49">
    <property type="entry name" value="COADHESIN-LIKE"/>
    <property type="match status" value="1"/>
</dbReference>
<dbReference type="Gene3D" id="2.20.100.10">
    <property type="entry name" value="Thrombospondin type-1 (TSP1) repeat"/>
    <property type="match status" value="4"/>
</dbReference>
<accession>A7T3K8</accession>
<dbReference type="EMBL" id="DS470535">
    <property type="protein sequence ID" value="EDO29458.1"/>
    <property type="molecule type" value="Genomic_DNA"/>
</dbReference>
<organism evidence="7 8">
    <name type="scientific">Nematostella vectensis</name>
    <name type="common">Starlet sea anemone</name>
    <dbReference type="NCBI Taxonomy" id="45351"/>
    <lineage>
        <taxon>Eukaryota</taxon>
        <taxon>Metazoa</taxon>
        <taxon>Cnidaria</taxon>
        <taxon>Anthozoa</taxon>
        <taxon>Hexacorallia</taxon>
        <taxon>Actiniaria</taxon>
        <taxon>Edwardsiidae</taxon>
        <taxon>Nematostella</taxon>
    </lineage>
</organism>
<dbReference type="SMART" id="SM00209">
    <property type="entry name" value="TSP1"/>
    <property type="match status" value="4"/>
</dbReference>
<feature type="non-terminal residue" evidence="7">
    <location>
        <position position="1"/>
    </location>
</feature>
<keyword evidence="6" id="KW-1015">Disulfide bond</keyword>
<evidence type="ECO:0000256" key="1">
    <source>
        <dbReference type="ARBA" id="ARBA00004167"/>
    </source>
</evidence>
<dbReference type="InterPro" id="IPR000884">
    <property type="entry name" value="TSP1_rpt"/>
</dbReference>
<dbReference type="InParanoid" id="A7T3K8"/>
<dbReference type="PANTHER" id="PTHR22906">
    <property type="entry name" value="PROPERDIN"/>
    <property type="match status" value="1"/>
</dbReference>
<dbReference type="OMA" id="HGGTRCP"/>
<dbReference type="STRING" id="45351.A7T3K8"/>
<keyword evidence="5" id="KW-0472">Membrane</keyword>
<protein>
    <submittedName>
        <fullName evidence="7">Uncharacterized protein</fullName>
    </submittedName>
</protein>
<dbReference type="PROSITE" id="PS50092">
    <property type="entry name" value="TSP1"/>
    <property type="match status" value="4"/>
</dbReference>
<dbReference type="AlphaFoldDB" id="A7T3K8"/>
<dbReference type="Pfam" id="PF00090">
    <property type="entry name" value="TSP_1"/>
    <property type="match status" value="4"/>
</dbReference>
<dbReference type="GO" id="GO:0016020">
    <property type="term" value="C:membrane"/>
    <property type="evidence" value="ECO:0007669"/>
    <property type="project" value="UniProtKB-SubCell"/>
</dbReference>
<dbReference type="PhylomeDB" id="A7T3K8"/>
<dbReference type="FunFam" id="2.20.100.10:FF:000007">
    <property type="entry name" value="Thrombospondin 1"/>
    <property type="match status" value="1"/>
</dbReference>
<dbReference type="HOGENOM" id="CLU_047129_0_2_1"/>
<evidence type="ECO:0000256" key="3">
    <source>
        <dbReference type="ARBA" id="ARBA00022737"/>
    </source>
</evidence>
<dbReference type="PRINTS" id="PR01705">
    <property type="entry name" value="TSP1REPEAT"/>
</dbReference>
<evidence type="ECO:0000256" key="2">
    <source>
        <dbReference type="ARBA" id="ARBA00022692"/>
    </source>
</evidence>
<sequence>WSNWSNWTTCSVTCSGGVQSRTRFCLNPFRGLDRPACRGDNQEERICNNHPCKTTATKLNGGWSSWSNWTACNETCGGGVKSRNRTCTRPSPRYGGADCQGEGDEIKSCRTFKCQVQSKWTTWSPWYPCNVTCPGRIQSRSKKCLDPEGRLDGSVCRGDDKMERVCNTNPCPGEYNNMERVCNTMSGAWSPWSSWTFCSASCSGGTRTRLRSCSNPAPQHGRAACQGKVGETQDCNTHPC</sequence>
<dbReference type="Proteomes" id="UP000001593">
    <property type="component" value="Unassembled WGS sequence"/>
</dbReference>
<feature type="non-terminal residue" evidence="7">
    <location>
        <position position="240"/>
    </location>
</feature>
<reference evidence="7 8" key="1">
    <citation type="journal article" date="2007" name="Science">
        <title>Sea anemone genome reveals ancestral eumetazoan gene repertoire and genomic organization.</title>
        <authorList>
            <person name="Putnam N.H."/>
            <person name="Srivastava M."/>
            <person name="Hellsten U."/>
            <person name="Dirks B."/>
            <person name="Chapman J."/>
            <person name="Salamov A."/>
            <person name="Terry A."/>
            <person name="Shapiro H."/>
            <person name="Lindquist E."/>
            <person name="Kapitonov V.V."/>
            <person name="Jurka J."/>
            <person name="Genikhovich G."/>
            <person name="Grigoriev I.V."/>
            <person name="Lucas S.M."/>
            <person name="Steele R.E."/>
            <person name="Finnerty J.R."/>
            <person name="Technau U."/>
            <person name="Martindale M.Q."/>
            <person name="Rokhsar D.S."/>
        </authorList>
    </citation>
    <scope>NUCLEOTIDE SEQUENCE [LARGE SCALE GENOMIC DNA]</scope>
    <source>
        <strain evidence="8">CH2 X CH6</strain>
    </source>
</reference>
<comment type="subcellular location">
    <subcellularLocation>
        <location evidence="1">Membrane</location>
        <topology evidence="1">Single-pass membrane protein</topology>
    </subcellularLocation>
</comment>
<evidence type="ECO:0000256" key="4">
    <source>
        <dbReference type="ARBA" id="ARBA00022989"/>
    </source>
</evidence>
<evidence type="ECO:0000313" key="8">
    <source>
        <dbReference type="Proteomes" id="UP000001593"/>
    </source>
</evidence>
<keyword evidence="4" id="KW-1133">Transmembrane helix</keyword>
<dbReference type="FunFam" id="2.20.100.10:FF:000001">
    <property type="entry name" value="semaphorin-5A isoform X1"/>
    <property type="match status" value="3"/>
</dbReference>